<dbReference type="Gene3D" id="1.20.5.340">
    <property type="match status" value="1"/>
</dbReference>
<sequence length="651" mass="76611">MYKYCFSYFRRVILSTDCPSIIMITRYRGVDITPHTVNNLIKTIASHGSKPYGNDAHLQDIIFAYDPSLKKLSHLSITNLLILALKNNNVKETTYNYNYRDNSSIINTDKTVDNLTPTSVARQLNRIISDGWDYNVIADVIKDFSRRFDDGDDAIMLMNSVRQQYDKYVNKLHEDTFRTVWRLDTTDYVRFVTQLRECLLRLFNNEPFDTDVQCIEYLNRVIQNKYAELDSVKNAYDTQLQNIETNMTQIKVQLQHTNTTLEDERAKCAKLIYENNELKEHVEQLNDALNAAVDENATLKCDNETFRDTLDKFEKERQDELDKMHTTFANFESRFSGHTDEEYEQVELKNEQLQNEIVSLKEQINTLKQQAYSVSKQLYDKTHESQLHQASYLDKCQELIQIKKEHQMDLEAIKNEHNVTYKDLIHQLTLASDANTKSYNEYFSNIQENNEQHKKNIEHLQSKIKQLTDKIVNINDQHEKALDETEHTLLLREGKVAALENEIVQLKKEIDALQDTVKKIDNDNKECEREKTHLQAELDETLNQLARTPLKRKNDSPTPTTTKKKQNELNWNLNKLYKIKDEDDLKKIIQDLKEKNKHKKDWELYDKFLTCSTADIKLNPGYHSLDANFKKLLDRKEEIEKSNTLVKINRR</sequence>
<proteinExistence type="predicted"/>
<feature type="coiled-coil region" evidence="1">
    <location>
        <begin position="443"/>
        <end position="544"/>
    </location>
</feature>
<reference evidence="3" key="1">
    <citation type="journal article" date="2016" name="Arch. Virol.">
        <title>The comparative analysis of complete genome sequences from two South African betabaculoviruses: Phthorimaea operculella granulovirus and Plutella xylostella granulovirus.</title>
        <authorList>
            <person name="Jukes M.D."/>
            <person name="Motsoeneng B.M."/>
            <person name="Knox C.M."/>
            <person name="Hill M.P."/>
            <person name="Moore S.D."/>
        </authorList>
    </citation>
    <scope>NUCLEOTIDE SEQUENCE</scope>
    <source>
        <strain evidence="3">SA</strain>
    </source>
</reference>
<dbReference type="EMBL" id="KU666537">
    <property type="protein sequence ID" value="ANY57613.1"/>
    <property type="molecule type" value="Genomic_DNA"/>
</dbReference>
<feature type="domain" description="Viral desmoplakin N-terminal" evidence="2">
    <location>
        <begin position="26"/>
        <end position="100"/>
    </location>
</feature>
<evidence type="ECO:0000259" key="2">
    <source>
        <dbReference type="Pfam" id="PF06771"/>
    </source>
</evidence>
<name>A0A1B2CSI1_9BBAC</name>
<evidence type="ECO:0000256" key="1">
    <source>
        <dbReference type="SAM" id="Coils"/>
    </source>
</evidence>
<dbReference type="InterPro" id="IPR009615">
    <property type="entry name" value="Desmo_N"/>
</dbReference>
<gene>
    <name evidence="3" type="primary">PlxyGV094</name>
</gene>
<protein>
    <submittedName>
        <fullName evidence="3">PlxyGVORF94 protein</fullName>
    </submittedName>
</protein>
<dbReference type="Pfam" id="PF06771">
    <property type="entry name" value="Desmo_N"/>
    <property type="match status" value="1"/>
</dbReference>
<evidence type="ECO:0000313" key="3">
    <source>
        <dbReference type="EMBL" id="ANY57613.1"/>
    </source>
</evidence>
<organism evidence="3">
    <name type="scientific">Plutella xylostella granulovirus</name>
    <dbReference type="NCBI Taxonomy" id="98383"/>
    <lineage>
        <taxon>Viruses</taxon>
        <taxon>Viruses incertae sedis</taxon>
        <taxon>Naldaviricetes</taxon>
        <taxon>Lefavirales</taxon>
        <taxon>Baculoviridae</taxon>
        <taxon>Betabaculovirus</taxon>
        <taxon>Betabaculovirus pluxylostellae</taxon>
    </lineage>
</organism>
<accession>A0A1B2CSI1</accession>
<keyword evidence="1" id="KW-0175">Coiled coil</keyword>
<feature type="coiled-coil region" evidence="1">
    <location>
        <begin position="261"/>
        <end position="370"/>
    </location>
</feature>